<dbReference type="PANTHER" id="PTHR31731">
    <property type="match status" value="1"/>
</dbReference>
<keyword evidence="3" id="KW-0732">Signal</keyword>
<proteinExistence type="inferred from homology"/>
<reference evidence="5 6" key="1">
    <citation type="journal article" date="2009" name="Nat. Genet.">
        <title>The genome of the cucumber, Cucumis sativus L.</title>
        <authorList>
            <person name="Huang S."/>
            <person name="Li R."/>
            <person name="Zhang Z."/>
            <person name="Li L."/>
            <person name="Gu X."/>
            <person name="Fan W."/>
            <person name="Lucas W.J."/>
            <person name="Wang X."/>
            <person name="Xie B."/>
            <person name="Ni P."/>
            <person name="Ren Y."/>
            <person name="Zhu H."/>
            <person name="Li J."/>
            <person name="Lin K."/>
            <person name="Jin W."/>
            <person name="Fei Z."/>
            <person name="Li G."/>
            <person name="Staub J."/>
            <person name="Kilian A."/>
            <person name="van der Vossen E.A."/>
            <person name="Wu Y."/>
            <person name="Guo J."/>
            <person name="He J."/>
            <person name="Jia Z."/>
            <person name="Ren Y."/>
            <person name="Tian G."/>
            <person name="Lu Y."/>
            <person name="Ruan J."/>
            <person name="Qian W."/>
            <person name="Wang M."/>
            <person name="Huang Q."/>
            <person name="Li B."/>
            <person name="Xuan Z."/>
            <person name="Cao J."/>
            <person name="Asan"/>
            <person name="Wu Z."/>
            <person name="Zhang J."/>
            <person name="Cai Q."/>
            <person name="Bai Y."/>
            <person name="Zhao B."/>
            <person name="Han Y."/>
            <person name="Li Y."/>
            <person name="Li X."/>
            <person name="Wang S."/>
            <person name="Shi Q."/>
            <person name="Liu S."/>
            <person name="Cho W.K."/>
            <person name="Kim J.Y."/>
            <person name="Xu Y."/>
            <person name="Heller-Uszynska K."/>
            <person name="Miao H."/>
            <person name="Cheng Z."/>
            <person name="Zhang S."/>
            <person name="Wu J."/>
            <person name="Yang Y."/>
            <person name="Kang H."/>
            <person name="Li M."/>
            <person name="Liang H."/>
            <person name="Ren X."/>
            <person name="Shi Z."/>
            <person name="Wen M."/>
            <person name="Jian M."/>
            <person name="Yang H."/>
            <person name="Zhang G."/>
            <person name="Yang Z."/>
            <person name="Chen R."/>
            <person name="Liu S."/>
            <person name="Li J."/>
            <person name="Ma L."/>
            <person name="Liu H."/>
            <person name="Zhou Y."/>
            <person name="Zhao J."/>
            <person name="Fang X."/>
            <person name="Li G."/>
            <person name="Fang L."/>
            <person name="Li Y."/>
            <person name="Liu D."/>
            <person name="Zheng H."/>
            <person name="Zhang Y."/>
            <person name="Qin N."/>
            <person name="Li Z."/>
            <person name="Yang G."/>
            <person name="Yang S."/>
            <person name="Bolund L."/>
            <person name="Kristiansen K."/>
            <person name="Zheng H."/>
            <person name="Li S."/>
            <person name="Zhang X."/>
            <person name="Yang H."/>
            <person name="Wang J."/>
            <person name="Sun R."/>
            <person name="Zhang B."/>
            <person name="Jiang S."/>
            <person name="Wang J."/>
            <person name="Du Y."/>
            <person name="Li S."/>
        </authorList>
    </citation>
    <scope>NUCLEOTIDE SEQUENCE [LARGE SCALE GENOMIC DNA]</scope>
    <source>
        <strain evidence="6">cv. 9930</strain>
    </source>
</reference>
<reference evidence="5 6" key="4">
    <citation type="journal article" date="2011" name="BMC Genomics">
        <title>RNA-Seq improves annotation of protein-coding genes in the cucumber genome.</title>
        <authorList>
            <person name="Li Z."/>
            <person name="Zhang Z."/>
            <person name="Yan P."/>
            <person name="Huang S."/>
            <person name="Fei Z."/>
            <person name="Lin K."/>
        </authorList>
    </citation>
    <scope>NUCLEOTIDE SEQUENCE [LARGE SCALE GENOMIC DNA]</scope>
    <source>
        <strain evidence="6">cv. 9930</strain>
    </source>
</reference>
<evidence type="ECO:0000313" key="5">
    <source>
        <dbReference type="EMBL" id="KGN55881.1"/>
    </source>
</evidence>
<dbReference type="SMART" id="SM00499">
    <property type="entry name" value="AAI"/>
    <property type="match status" value="1"/>
</dbReference>
<dbReference type="STRING" id="3659.A0A0A0L6X6"/>
<evidence type="ECO:0000259" key="4">
    <source>
        <dbReference type="SMART" id="SM00499"/>
    </source>
</evidence>
<gene>
    <name evidence="5" type="ORF">Csa_3G026660</name>
</gene>
<dbReference type="CDD" id="cd01958">
    <property type="entry name" value="HPS_like"/>
    <property type="match status" value="1"/>
</dbReference>
<dbReference type="SUPFAM" id="SSF47699">
    <property type="entry name" value="Bifunctional inhibitor/lipid-transfer protein/seed storage 2S albumin"/>
    <property type="match status" value="1"/>
</dbReference>
<dbReference type="Gramene" id="KGN55881">
    <property type="protein sequence ID" value="KGN55881"/>
    <property type="gene ID" value="Csa_3G026660"/>
</dbReference>
<protein>
    <recommendedName>
        <fullName evidence="4">Bifunctional inhibitor/plant lipid transfer protein/seed storage helical domain-containing protein</fullName>
    </recommendedName>
</protein>
<evidence type="ECO:0000313" key="6">
    <source>
        <dbReference type="Proteomes" id="UP000029981"/>
    </source>
</evidence>
<evidence type="ECO:0000256" key="1">
    <source>
        <dbReference type="ARBA" id="ARBA00008965"/>
    </source>
</evidence>
<sequence length="150" mass="16286">MYSFNKTSPLAIFFLLNLLFFSLVTSYQPVHPPSLTPPPSTITPPPPSLTPPPPTNNGVTCPRNTLNIEACANVLNLVNLVLNSQPNQSYPQCCSLIEGLVDLEARVCLCTALKLKIGGLILLRIPIDLNLIVNGCGRKLGYPYNVCPRS</sequence>
<feature type="chain" id="PRO_5001972823" description="Bifunctional inhibitor/plant lipid transfer protein/seed storage helical domain-containing protein" evidence="3">
    <location>
        <begin position="27"/>
        <end position="150"/>
    </location>
</feature>
<dbReference type="Pfam" id="PF14547">
    <property type="entry name" value="Hydrophob_seed"/>
    <property type="match status" value="1"/>
</dbReference>
<reference evidence="5 6" key="2">
    <citation type="journal article" date="2009" name="PLoS ONE">
        <title>An integrated genetic and cytogenetic map of the cucumber genome.</title>
        <authorList>
            <person name="Ren Y."/>
            <person name="Zhang Z."/>
            <person name="Liu J."/>
            <person name="Staub J.E."/>
            <person name="Han Y."/>
            <person name="Cheng Z."/>
            <person name="Li X."/>
            <person name="Lu J."/>
            <person name="Miao H."/>
            <person name="Kang H."/>
            <person name="Xie B."/>
            <person name="Gu X."/>
            <person name="Wang X."/>
            <person name="Du Y."/>
            <person name="Jin W."/>
            <person name="Huang S."/>
        </authorList>
    </citation>
    <scope>NUCLEOTIDE SEQUENCE [LARGE SCALE GENOMIC DNA]</scope>
    <source>
        <strain evidence="6">cv. 9930</strain>
    </source>
</reference>
<feature type="signal peptide" evidence="3">
    <location>
        <begin position="1"/>
        <end position="26"/>
    </location>
</feature>
<dbReference type="AlphaFoldDB" id="A0A0A0L6X6"/>
<comment type="similarity">
    <text evidence="1">Belongs to the plant LTP family. PEARLI1 subfamily.</text>
</comment>
<dbReference type="InterPro" id="IPR027923">
    <property type="entry name" value="Hydrophob_seed_dom"/>
</dbReference>
<feature type="region of interest" description="Disordered" evidence="2">
    <location>
        <begin position="34"/>
        <end position="55"/>
    </location>
</feature>
<name>A0A0A0L6X6_CUCSA</name>
<dbReference type="Gene3D" id="1.10.110.10">
    <property type="entry name" value="Plant lipid-transfer and hydrophobic proteins"/>
    <property type="match status" value="1"/>
</dbReference>
<dbReference type="Proteomes" id="UP000029981">
    <property type="component" value="Chromosome 3"/>
</dbReference>
<dbReference type="OMA" id="NIEACAN"/>
<dbReference type="InterPro" id="IPR016140">
    <property type="entry name" value="Bifunc_inhib/LTP/seed_store"/>
</dbReference>
<reference evidence="5 6" key="3">
    <citation type="journal article" date="2010" name="BMC Genomics">
        <title>Transcriptome sequencing and comparative analysis of cucumber flowers with different sex types.</title>
        <authorList>
            <person name="Guo S."/>
            <person name="Zheng Y."/>
            <person name="Joung J.G."/>
            <person name="Liu S."/>
            <person name="Zhang Z."/>
            <person name="Crasta O.R."/>
            <person name="Sobral B.W."/>
            <person name="Xu Y."/>
            <person name="Huang S."/>
            <person name="Fei Z."/>
        </authorList>
    </citation>
    <scope>NUCLEOTIDE SEQUENCE [LARGE SCALE GENOMIC DNA]</scope>
    <source>
        <strain evidence="6">cv. 9930</strain>
    </source>
</reference>
<organism evidence="5 6">
    <name type="scientific">Cucumis sativus</name>
    <name type="common">Cucumber</name>
    <dbReference type="NCBI Taxonomy" id="3659"/>
    <lineage>
        <taxon>Eukaryota</taxon>
        <taxon>Viridiplantae</taxon>
        <taxon>Streptophyta</taxon>
        <taxon>Embryophyta</taxon>
        <taxon>Tracheophyta</taxon>
        <taxon>Spermatophyta</taxon>
        <taxon>Magnoliopsida</taxon>
        <taxon>eudicotyledons</taxon>
        <taxon>Gunneridae</taxon>
        <taxon>Pentapetalae</taxon>
        <taxon>rosids</taxon>
        <taxon>fabids</taxon>
        <taxon>Cucurbitales</taxon>
        <taxon>Cucurbitaceae</taxon>
        <taxon>Benincaseae</taxon>
        <taxon>Cucumis</taxon>
    </lineage>
</organism>
<keyword evidence="6" id="KW-1185">Reference proteome</keyword>
<dbReference type="InterPro" id="IPR051636">
    <property type="entry name" value="Plant_LTP/defense-related"/>
</dbReference>
<accession>A0A0A0L6X6</accession>
<dbReference type="EMBL" id="CM002924">
    <property type="protein sequence ID" value="KGN55881.1"/>
    <property type="molecule type" value="Genomic_DNA"/>
</dbReference>
<evidence type="ECO:0000256" key="3">
    <source>
        <dbReference type="SAM" id="SignalP"/>
    </source>
</evidence>
<evidence type="ECO:0000256" key="2">
    <source>
        <dbReference type="SAM" id="MobiDB-lite"/>
    </source>
</evidence>
<dbReference type="InterPro" id="IPR036312">
    <property type="entry name" value="Bifun_inhib/LTP/seed_sf"/>
</dbReference>
<feature type="domain" description="Bifunctional inhibitor/plant lipid transfer protein/seed storage helical" evidence="4">
    <location>
        <begin position="61"/>
        <end position="147"/>
    </location>
</feature>